<dbReference type="EMBL" id="SIJL01000002">
    <property type="protein sequence ID" value="TBH21537.1"/>
    <property type="molecule type" value="Genomic_DNA"/>
</dbReference>
<sequence>MALGRLLLHLGTLLALALQGAAWPLPREAEEARLLAGGPVLAIKEDRLGPQAPLLNATPPKPLPGKASGATSHPLPRPREAPPHPPLYLLYGRLQLEGG</sequence>
<accession>A0A4Q9B729</accession>
<dbReference type="OrthoDB" id="32825at2"/>
<gene>
    <name evidence="2" type="ORF">ETP66_02705</name>
</gene>
<dbReference type="RefSeq" id="WP_130840369.1">
    <property type="nucleotide sequence ID" value="NZ_SIJL01000002.1"/>
</dbReference>
<evidence type="ECO:0000313" key="3">
    <source>
        <dbReference type="Proteomes" id="UP000292858"/>
    </source>
</evidence>
<proteinExistence type="predicted"/>
<reference evidence="2 3" key="1">
    <citation type="submission" date="2019-02" db="EMBL/GenBank/DDBJ databases">
        <title>Thermus sp. a novel from hot spring.</title>
        <authorList>
            <person name="Zhao Z."/>
        </authorList>
    </citation>
    <scope>NUCLEOTIDE SEQUENCE [LARGE SCALE GENOMIC DNA]</scope>
    <source>
        <strain evidence="2 3">CFH 72773T</strain>
    </source>
</reference>
<keyword evidence="3" id="KW-1185">Reference proteome</keyword>
<feature type="region of interest" description="Disordered" evidence="1">
    <location>
        <begin position="51"/>
        <end position="86"/>
    </location>
</feature>
<evidence type="ECO:0000256" key="1">
    <source>
        <dbReference type="SAM" id="MobiDB-lite"/>
    </source>
</evidence>
<name>A0A4Q9B729_9DEIN</name>
<comment type="caution">
    <text evidence="2">The sequence shown here is derived from an EMBL/GenBank/DDBJ whole genome shotgun (WGS) entry which is preliminary data.</text>
</comment>
<evidence type="ECO:0000313" key="2">
    <source>
        <dbReference type="EMBL" id="TBH21537.1"/>
    </source>
</evidence>
<organism evidence="2 3">
    <name type="scientific">Thermus thermamylovorans</name>
    <dbReference type="NCBI Taxonomy" id="2509362"/>
    <lineage>
        <taxon>Bacteria</taxon>
        <taxon>Thermotogati</taxon>
        <taxon>Deinococcota</taxon>
        <taxon>Deinococci</taxon>
        <taxon>Thermales</taxon>
        <taxon>Thermaceae</taxon>
        <taxon>Thermus</taxon>
    </lineage>
</organism>
<protein>
    <submittedName>
        <fullName evidence="2">Uncharacterized protein</fullName>
    </submittedName>
</protein>
<dbReference type="Proteomes" id="UP000292858">
    <property type="component" value="Unassembled WGS sequence"/>
</dbReference>
<dbReference type="AlphaFoldDB" id="A0A4Q9B729"/>